<comment type="subcellular location">
    <subcellularLocation>
        <location evidence="1">Membrane</location>
        <topology evidence="1">Multi-pass membrane protein</topology>
    </subcellularLocation>
</comment>
<evidence type="ECO:0000313" key="13">
    <source>
        <dbReference type="Proteomes" id="UP000053263"/>
    </source>
</evidence>
<dbReference type="GO" id="GO:0016020">
    <property type="term" value="C:membrane"/>
    <property type="evidence" value="ECO:0007669"/>
    <property type="project" value="UniProtKB-SubCell"/>
</dbReference>
<feature type="transmembrane region" description="Helical" evidence="10">
    <location>
        <begin position="735"/>
        <end position="754"/>
    </location>
</feature>
<feature type="domain" description="ABC transporter" evidence="11">
    <location>
        <begin position="825"/>
        <end position="1063"/>
    </location>
</feature>
<evidence type="ECO:0000313" key="12">
    <source>
        <dbReference type="EMBL" id="KII83910.1"/>
    </source>
</evidence>
<evidence type="ECO:0000256" key="8">
    <source>
        <dbReference type="ARBA" id="ARBA00023136"/>
    </source>
</evidence>
<reference evidence="12 13" key="1">
    <citation type="submission" date="2014-06" db="EMBL/GenBank/DDBJ databases">
        <title>Evolutionary Origins and Diversification of the Mycorrhizal Mutualists.</title>
        <authorList>
            <consortium name="DOE Joint Genome Institute"/>
            <consortium name="Mycorrhizal Genomics Consortium"/>
            <person name="Kohler A."/>
            <person name="Kuo A."/>
            <person name="Nagy L.G."/>
            <person name="Floudas D."/>
            <person name="Copeland A."/>
            <person name="Barry K.W."/>
            <person name="Cichocki N."/>
            <person name="Veneault-Fourrey C."/>
            <person name="LaButti K."/>
            <person name="Lindquist E.A."/>
            <person name="Lipzen A."/>
            <person name="Lundell T."/>
            <person name="Morin E."/>
            <person name="Murat C."/>
            <person name="Riley R."/>
            <person name="Ohm R."/>
            <person name="Sun H."/>
            <person name="Tunlid A."/>
            <person name="Henrissat B."/>
            <person name="Grigoriev I.V."/>
            <person name="Hibbett D.S."/>
            <person name="Martin F."/>
        </authorList>
    </citation>
    <scope>NUCLEOTIDE SEQUENCE [LARGE SCALE GENOMIC DNA]</scope>
    <source>
        <strain evidence="12 13">FD-325 SS-3</strain>
    </source>
</reference>
<evidence type="ECO:0000256" key="6">
    <source>
        <dbReference type="ARBA" id="ARBA00022840"/>
    </source>
</evidence>
<feature type="region of interest" description="Disordered" evidence="9">
    <location>
        <begin position="769"/>
        <end position="794"/>
    </location>
</feature>
<name>A0A0C9SWT1_PLICR</name>
<keyword evidence="6" id="KW-0067">ATP-binding</keyword>
<dbReference type="SMART" id="SM00382">
    <property type="entry name" value="AAA"/>
    <property type="match status" value="2"/>
</dbReference>
<dbReference type="InterPro" id="IPR027417">
    <property type="entry name" value="P-loop_NTPase"/>
</dbReference>
<feature type="transmembrane region" description="Helical" evidence="10">
    <location>
        <begin position="561"/>
        <end position="590"/>
    </location>
</feature>
<dbReference type="InterPro" id="IPR003439">
    <property type="entry name" value="ABC_transporter-like_ATP-bd"/>
</dbReference>
<sequence>MDGERPPVISISSARLRTAFENENTSEPSFSNIELVNIGPKLDNVFHLSGTQGAPLRETETLVEEKGDSPFDFKSTLDKDKKQRDAMGLGGRELPVAFSGLTVTGEASGARYQPTIGSILNPVNLAKKVLELRRPTPAKPILHQFEGAVKSGEMLLVLGRPGSGCSTFLKTLANHREAYTRIDGEVVYGDGIDSKELQRRFRGDVGYSAEDDVHLPTLTVGQTLEVSTTSRTPARKARLANVTRKQFQERTIDILVNVFGLKGAVNTVVGDENLRGVSGGEKKRVSIAEMMSTRVKLGCWDNSTRGLDASTALEFARALRTATDMVNLTTVVSIYQVPDRITNVFDKICLIYEGHMIYFGPAHRARDYFVEMGFEQKHRQTTADFLVGITNPYERTARAGWETRVPRTPQEFVRYFRRHPIGQANAAEALEMIESGKRNRNGREQYKLNAVAEKARGVPMSSAYTISIPAQIREIMRRRFLLIKNDPSQIIQIVNFLFSATLTGSVYLKLKQTTDAYFSRGGVLFFSVLFGTMQNSAEIPSMYAQRPVVARHMKSGMFYPFIDALAITVVDAPITLITQILFSVVVYWMAGLQKHAANFFIFILFITFINLTTKAFFRALAASFRQKATAMGISGIFLLVFVLYTGYLIPLPSMIGALRWLTWINPLHYGYEALISNEFHNLEGLCTSLVPTGPGYEDITLTNQACTLVGSQSGRATVNGDKYIALAFNFSYGHMNFGILVAFWLAFVAWFSYATERAGMVPESTSQHLYKQGAKIPEHDEESEPSPGDAEQGGRIEEVLRDYMQRRQSTASEQIGSSRVFSWQHLNYDVFPGGDKKRLLNDISGYVVPGKLTALMGETGAGKTTLLNVLAQRVSTGVITGDLLVDGSPLPRDFARQTGYCQQMDIHLDTSTVREALMFSALLRQPASVSVEEKRAYVEEVIKMCEMEDYADAIVGSGSQGLSVERRKRLTIGVELAAKPQLLLFLDEPTSGLDSQSAWQIVTFLKTLADRGQAILCTIHQPSSELFQQFDRVLLLQKGGRTVYFGDLGHNAETLIDYFERNGGRHCEVDENPAEYILDVIGAGATAKAAIDWHATWKRSGERDAVDAELQRLAARRHDVAGPANEQVAEYAASFSTQFSALYTRSIQNYMRNPSYILSKFILNISAGLFIGFTFFKAKDSQQGLQNKLFGVFIPSTLMSLSLSNQLQVPFINFRTIWEAREKASKMYHWIPLTTTSIAVELPFNIISATFFFFCWYWTVGFPNDSDRVGYQWLMISFLFPLYFATFAQWTAAMASNPQGAALAFTGFFAFGITFNGVMQPFSHLITFWHWTYFLSPFTHLIDGLFSNGVGGQRIVCAATELTTIVPPDGQTCGDYLGRFIAASGGYLVDVNATTGCEYCSMSSADTYLTSLNMSFSNRWRNAGFMFCYISFNIFLTYLLTYLFQVRKGLPLPSFKRSKKSA</sequence>
<evidence type="ECO:0000256" key="1">
    <source>
        <dbReference type="ARBA" id="ARBA00004141"/>
    </source>
</evidence>
<protein>
    <recommendedName>
        <fullName evidence="11">ABC transporter domain-containing protein</fullName>
    </recommendedName>
</protein>
<dbReference type="InterPro" id="IPR013525">
    <property type="entry name" value="ABC2_TM"/>
</dbReference>
<dbReference type="Proteomes" id="UP000053263">
    <property type="component" value="Unassembled WGS sequence"/>
</dbReference>
<dbReference type="CDD" id="cd03232">
    <property type="entry name" value="ABCG_PDR_domain2"/>
    <property type="match status" value="1"/>
</dbReference>
<evidence type="ECO:0000256" key="3">
    <source>
        <dbReference type="ARBA" id="ARBA00022448"/>
    </source>
</evidence>
<keyword evidence="4 10" id="KW-0812">Transmembrane</keyword>
<evidence type="ECO:0000256" key="9">
    <source>
        <dbReference type="SAM" id="MobiDB-lite"/>
    </source>
</evidence>
<dbReference type="GO" id="GO:0140359">
    <property type="term" value="F:ABC-type transporter activity"/>
    <property type="evidence" value="ECO:0007669"/>
    <property type="project" value="InterPro"/>
</dbReference>
<feature type="transmembrane region" description="Helical" evidence="10">
    <location>
        <begin position="1328"/>
        <end position="1346"/>
    </location>
</feature>
<dbReference type="Gene3D" id="3.40.50.300">
    <property type="entry name" value="P-loop containing nucleotide triphosphate hydrolases"/>
    <property type="match status" value="2"/>
</dbReference>
<dbReference type="Pfam" id="PF01061">
    <property type="entry name" value="ABC2_membrane"/>
    <property type="match status" value="2"/>
</dbReference>
<organism evidence="12 13">
    <name type="scientific">Plicaturopsis crispa FD-325 SS-3</name>
    <dbReference type="NCBI Taxonomy" id="944288"/>
    <lineage>
        <taxon>Eukaryota</taxon>
        <taxon>Fungi</taxon>
        <taxon>Dikarya</taxon>
        <taxon>Basidiomycota</taxon>
        <taxon>Agaricomycotina</taxon>
        <taxon>Agaricomycetes</taxon>
        <taxon>Agaricomycetidae</taxon>
        <taxon>Amylocorticiales</taxon>
        <taxon>Amylocorticiaceae</taxon>
        <taxon>Plicatura</taxon>
        <taxon>Plicaturopsis crispa</taxon>
    </lineage>
</organism>
<dbReference type="Pfam" id="PF19055">
    <property type="entry name" value="ABC2_membrane_7"/>
    <property type="match status" value="1"/>
</dbReference>
<dbReference type="OrthoDB" id="245989at2759"/>
<feature type="transmembrane region" description="Helical" evidence="10">
    <location>
        <begin position="1161"/>
        <end position="1178"/>
    </location>
</feature>
<dbReference type="PROSITE" id="PS00211">
    <property type="entry name" value="ABC_TRANSPORTER_1"/>
    <property type="match status" value="1"/>
</dbReference>
<dbReference type="InterPro" id="IPR029481">
    <property type="entry name" value="ABC_trans_N"/>
</dbReference>
<feature type="transmembrane region" description="Helical" evidence="10">
    <location>
        <begin position="490"/>
        <end position="510"/>
    </location>
</feature>
<keyword evidence="8 10" id="KW-0472">Membrane</keyword>
<dbReference type="GO" id="GO:0005524">
    <property type="term" value="F:ATP binding"/>
    <property type="evidence" value="ECO:0007669"/>
    <property type="project" value="UniProtKB-KW"/>
</dbReference>
<comment type="similarity">
    <text evidence="2">Belongs to the ABC transporter superfamily. ABCG family. PDR (TC 3.A.1.205) subfamily.</text>
</comment>
<dbReference type="InterPro" id="IPR003593">
    <property type="entry name" value="AAA+_ATPase"/>
</dbReference>
<dbReference type="InterPro" id="IPR010929">
    <property type="entry name" value="PDR_CDR_ABC"/>
</dbReference>
<keyword evidence="13" id="KW-1185">Reference proteome</keyword>
<feature type="domain" description="ABC transporter" evidence="11">
    <location>
        <begin position="120"/>
        <end position="378"/>
    </location>
</feature>
<gene>
    <name evidence="12" type="ORF">PLICRDRAFT_179945</name>
</gene>
<evidence type="ECO:0000256" key="7">
    <source>
        <dbReference type="ARBA" id="ARBA00022989"/>
    </source>
</evidence>
<evidence type="ECO:0000256" key="2">
    <source>
        <dbReference type="ARBA" id="ARBA00006012"/>
    </source>
</evidence>
<dbReference type="GO" id="GO:0016887">
    <property type="term" value="F:ATP hydrolysis activity"/>
    <property type="evidence" value="ECO:0007669"/>
    <property type="project" value="InterPro"/>
</dbReference>
<keyword evidence="7 10" id="KW-1133">Transmembrane helix</keyword>
<dbReference type="InterPro" id="IPR034003">
    <property type="entry name" value="ABCG_PDR_2"/>
</dbReference>
<keyword evidence="3" id="KW-0813">Transport</keyword>
<evidence type="ECO:0000259" key="11">
    <source>
        <dbReference type="PROSITE" id="PS50893"/>
    </source>
</evidence>
<dbReference type="Pfam" id="PF14510">
    <property type="entry name" value="ABC_trans_N"/>
    <property type="match status" value="1"/>
</dbReference>
<feature type="transmembrane region" description="Helical" evidence="10">
    <location>
        <begin position="1271"/>
        <end position="1290"/>
    </location>
</feature>
<feature type="transmembrane region" description="Helical" evidence="10">
    <location>
        <begin position="629"/>
        <end position="649"/>
    </location>
</feature>
<dbReference type="FunFam" id="3.40.50.300:FF:000054">
    <property type="entry name" value="ABC multidrug transporter atrF"/>
    <property type="match status" value="1"/>
</dbReference>
<dbReference type="PANTHER" id="PTHR19241">
    <property type="entry name" value="ATP-BINDING CASSETTE TRANSPORTER"/>
    <property type="match status" value="1"/>
</dbReference>
<dbReference type="CDD" id="cd03233">
    <property type="entry name" value="ABCG_PDR_domain1"/>
    <property type="match status" value="1"/>
</dbReference>
<feature type="transmembrane region" description="Helical" evidence="10">
    <location>
        <begin position="1423"/>
        <end position="1444"/>
    </location>
</feature>
<dbReference type="EMBL" id="KN832573">
    <property type="protein sequence ID" value="KII83910.1"/>
    <property type="molecule type" value="Genomic_DNA"/>
</dbReference>
<dbReference type="Pfam" id="PF06422">
    <property type="entry name" value="PDR_CDR"/>
    <property type="match status" value="1"/>
</dbReference>
<dbReference type="InterPro" id="IPR034001">
    <property type="entry name" value="ABCG_PDR_1"/>
</dbReference>
<feature type="transmembrane region" description="Helical" evidence="10">
    <location>
        <begin position="1302"/>
        <end position="1322"/>
    </location>
</feature>
<feature type="transmembrane region" description="Helical" evidence="10">
    <location>
        <begin position="1230"/>
        <end position="1259"/>
    </location>
</feature>
<dbReference type="InterPro" id="IPR017871">
    <property type="entry name" value="ABC_transporter-like_CS"/>
</dbReference>
<dbReference type="Pfam" id="PF00005">
    <property type="entry name" value="ABC_tran"/>
    <property type="match status" value="2"/>
</dbReference>
<dbReference type="PROSITE" id="PS50893">
    <property type="entry name" value="ABC_TRANSPORTER_2"/>
    <property type="match status" value="2"/>
</dbReference>
<proteinExistence type="inferred from homology"/>
<evidence type="ECO:0000256" key="5">
    <source>
        <dbReference type="ARBA" id="ARBA00022741"/>
    </source>
</evidence>
<dbReference type="HOGENOM" id="CLU_000604_35_0_1"/>
<dbReference type="InterPro" id="IPR043926">
    <property type="entry name" value="ABCG_dom"/>
</dbReference>
<evidence type="ECO:0000256" key="4">
    <source>
        <dbReference type="ARBA" id="ARBA00022692"/>
    </source>
</evidence>
<evidence type="ECO:0000256" key="10">
    <source>
        <dbReference type="SAM" id="Phobius"/>
    </source>
</evidence>
<accession>A0A0C9SWT1</accession>
<dbReference type="SUPFAM" id="SSF52540">
    <property type="entry name" value="P-loop containing nucleoside triphosphate hydrolases"/>
    <property type="match status" value="2"/>
</dbReference>
<feature type="transmembrane region" description="Helical" evidence="10">
    <location>
        <begin position="596"/>
        <end position="617"/>
    </location>
</feature>
<keyword evidence="5" id="KW-0547">Nucleotide-binding</keyword>